<keyword evidence="3" id="KW-1185">Reference proteome</keyword>
<reference evidence="3" key="2">
    <citation type="submission" date="2013-12" db="EMBL/GenBank/DDBJ databases">
        <authorList>
            <person name="Yu Y."/>
            <person name="Lee S."/>
            <person name="de Baynast K."/>
            <person name="Wissotski M."/>
            <person name="Liu L."/>
            <person name="Talag J."/>
            <person name="Goicoechea J."/>
            <person name="Angelova A."/>
            <person name="Jetty R."/>
            <person name="Kudrna D."/>
            <person name="Golser W."/>
            <person name="Rivera L."/>
            <person name="Zhang J."/>
            <person name="Wing R."/>
        </authorList>
    </citation>
    <scope>NUCLEOTIDE SEQUENCE</scope>
</reference>
<proteinExistence type="predicted"/>
<dbReference type="Gramene" id="LPERR06G13590.1">
    <property type="protein sequence ID" value="LPERR06G13590.1"/>
    <property type="gene ID" value="LPERR06G13590"/>
</dbReference>
<dbReference type="EnsemblPlants" id="LPERR06G13590.1">
    <property type="protein sequence ID" value="LPERR06G13590.1"/>
    <property type="gene ID" value="LPERR06G13590"/>
</dbReference>
<feature type="region of interest" description="Disordered" evidence="1">
    <location>
        <begin position="65"/>
        <end position="90"/>
    </location>
</feature>
<name>A0A0D9WQP3_9ORYZ</name>
<reference evidence="2" key="3">
    <citation type="submission" date="2015-04" db="UniProtKB">
        <authorList>
            <consortium name="EnsemblPlants"/>
        </authorList>
    </citation>
    <scope>IDENTIFICATION</scope>
</reference>
<reference evidence="2 3" key="1">
    <citation type="submission" date="2012-08" db="EMBL/GenBank/DDBJ databases">
        <title>Oryza genome evolution.</title>
        <authorList>
            <person name="Wing R.A."/>
        </authorList>
    </citation>
    <scope>NUCLEOTIDE SEQUENCE</scope>
</reference>
<sequence>MPTTMPHRGHCGACHEILNTGLCPRITGITFFLTEVEAANACHRRALHARGVPRRLPVLQELGGICGRNSGNGRRTGGGGGDSVDDGALP</sequence>
<dbReference type="Proteomes" id="UP000032180">
    <property type="component" value="Chromosome 6"/>
</dbReference>
<dbReference type="AlphaFoldDB" id="A0A0D9WQP3"/>
<accession>A0A0D9WQP3</accession>
<organism evidence="2 3">
    <name type="scientific">Leersia perrieri</name>
    <dbReference type="NCBI Taxonomy" id="77586"/>
    <lineage>
        <taxon>Eukaryota</taxon>
        <taxon>Viridiplantae</taxon>
        <taxon>Streptophyta</taxon>
        <taxon>Embryophyta</taxon>
        <taxon>Tracheophyta</taxon>
        <taxon>Spermatophyta</taxon>
        <taxon>Magnoliopsida</taxon>
        <taxon>Liliopsida</taxon>
        <taxon>Poales</taxon>
        <taxon>Poaceae</taxon>
        <taxon>BOP clade</taxon>
        <taxon>Oryzoideae</taxon>
        <taxon>Oryzeae</taxon>
        <taxon>Oryzinae</taxon>
        <taxon>Leersia</taxon>
    </lineage>
</organism>
<evidence type="ECO:0000313" key="2">
    <source>
        <dbReference type="EnsemblPlants" id="LPERR06G13590.1"/>
    </source>
</evidence>
<evidence type="ECO:0000313" key="3">
    <source>
        <dbReference type="Proteomes" id="UP000032180"/>
    </source>
</evidence>
<evidence type="ECO:0000256" key="1">
    <source>
        <dbReference type="SAM" id="MobiDB-lite"/>
    </source>
</evidence>
<dbReference type="HOGENOM" id="CLU_2444055_0_0_1"/>
<protein>
    <submittedName>
        <fullName evidence="2">Uncharacterized protein</fullName>
    </submittedName>
</protein>